<proteinExistence type="predicted"/>
<protein>
    <submittedName>
        <fullName evidence="1">Uncharacterized protein</fullName>
    </submittedName>
</protein>
<comment type="caution">
    <text evidence="1">The sequence shown here is derived from an EMBL/GenBank/DDBJ whole genome shotgun (WGS) entry which is preliminary data.</text>
</comment>
<name>A0A314UHF2_PRUYE</name>
<accession>A0A314UHF2</accession>
<sequence>MEEMRGSKEDWGRVLADFRSFWQLDSDSIQASVNLPKQGKQRRMGKDGTKIAELASERESLLSKGCGLCCVG</sequence>
<evidence type="ECO:0000313" key="1">
    <source>
        <dbReference type="EMBL" id="PQM36428.1"/>
    </source>
</evidence>
<organism evidence="1 2">
    <name type="scientific">Prunus yedoensis var. nudiflora</name>
    <dbReference type="NCBI Taxonomy" id="2094558"/>
    <lineage>
        <taxon>Eukaryota</taxon>
        <taxon>Viridiplantae</taxon>
        <taxon>Streptophyta</taxon>
        <taxon>Embryophyta</taxon>
        <taxon>Tracheophyta</taxon>
        <taxon>Spermatophyta</taxon>
        <taxon>Magnoliopsida</taxon>
        <taxon>eudicotyledons</taxon>
        <taxon>Gunneridae</taxon>
        <taxon>Pentapetalae</taxon>
        <taxon>rosids</taxon>
        <taxon>fabids</taxon>
        <taxon>Rosales</taxon>
        <taxon>Rosaceae</taxon>
        <taxon>Amygdaloideae</taxon>
        <taxon>Amygdaleae</taxon>
        <taxon>Prunus</taxon>
    </lineage>
</organism>
<dbReference type="AlphaFoldDB" id="A0A314UHF2"/>
<keyword evidence="2" id="KW-1185">Reference proteome</keyword>
<evidence type="ECO:0000313" key="2">
    <source>
        <dbReference type="Proteomes" id="UP000250321"/>
    </source>
</evidence>
<reference evidence="1 2" key="1">
    <citation type="submission" date="2018-02" db="EMBL/GenBank/DDBJ databases">
        <title>Draft genome of wild Prunus yedoensis var. nudiflora.</title>
        <authorList>
            <person name="Baek S."/>
            <person name="Kim J.-H."/>
            <person name="Choi K."/>
            <person name="Kim G.-B."/>
            <person name="Cho A."/>
            <person name="Jang H."/>
            <person name="Shin C.-H."/>
            <person name="Yu H.-J."/>
            <person name="Mun J.-H."/>
        </authorList>
    </citation>
    <scope>NUCLEOTIDE SEQUENCE [LARGE SCALE GENOMIC DNA]</scope>
    <source>
        <strain evidence="2">cv. Jeju island</strain>
        <tissue evidence="1">Leaf</tissue>
    </source>
</reference>
<gene>
    <name evidence="1" type="ORF">Pyn_40960</name>
</gene>
<dbReference type="Proteomes" id="UP000250321">
    <property type="component" value="Unassembled WGS sequence"/>
</dbReference>
<dbReference type="EMBL" id="PJQY01003549">
    <property type="protein sequence ID" value="PQM36428.1"/>
    <property type="molecule type" value="Genomic_DNA"/>
</dbReference>